<evidence type="ECO:0000313" key="4">
    <source>
        <dbReference type="Proteomes" id="UP000039324"/>
    </source>
</evidence>
<dbReference type="AlphaFoldDB" id="A0A0G4J5G5"/>
<name>A0A0G4J5G5_PLABS</name>
<evidence type="ECO:0000256" key="1">
    <source>
        <dbReference type="SAM" id="MobiDB-lite"/>
    </source>
</evidence>
<gene>
    <name evidence="2" type="ORF">PBRA_009130</name>
    <name evidence="3" type="ORF">PLBR_LOCUS8839</name>
</gene>
<sequence length="211" mass="22431">MQGVSGLVAWIADRVRRRRPTAQQTSCVELALLDSERNVQGVDGRQSRSSASSCGAPRDVVSVESPPQRRRKTCLVKRSAGTAASKKHVRIVLPCSRHAGASRTGPKKQVRFTLPPSSPHEPIGDAGAPPSAVDVTSAIKDVSKVDGIDLSAQCRQAQVGQLTPVRGMGEAILDLHASVDSDTLIQSFCRSAADNLDLIAALIDDFEHCSC</sequence>
<proteinExistence type="predicted"/>
<accession>A0A0G4J5G5</accession>
<dbReference type="Proteomes" id="UP000039324">
    <property type="component" value="Unassembled WGS sequence"/>
</dbReference>
<keyword evidence="4" id="KW-1185">Reference proteome</keyword>
<dbReference type="EMBL" id="CDSF01000131">
    <property type="protein sequence ID" value="CEP02546.1"/>
    <property type="molecule type" value="Genomic_DNA"/>
</dbReference>
<feature type="region of interest" description="Disordered" evidence="1">
    <location>
        <begin position="39"/>
        <end position="71"/>
    </location>
</feature>
<dbReference type="EMBL" id="OVEO01000018">
    <property type="protein sequence ID" value="SPR01624.1"/>
    <property type="molecule type" value="Genomic_DNA"/>
</dbReference>
<organism evidence="2 4">
    <name type="scientific">Plasmodiophora brassicae</name>
    <name type="common">Clubroot disease agent</name>
    <dbReference type="NCBI Taxonomy" id="37360"/>
    <lineage>
        <taxon>Eukaryota</taxon>
        <taxon>Sar</taxon>
        <taxon>Rhizaria</taxon>
        <taxon>Endomyxa</taxon>
        <taxon>Phytomyxea</taxon>
        <taxon>Plasmodiophorida</taxon>
        <taxon>Plasmodiophoridae</taxon>
        <taxon>Plasmodiophora</taxon>
    </lineage>
</organism>
<evidence type="ECO:0000313" key="2">
    <source>
        <dbReference type="EMBL" id="CEP02546.1"/>
    </source>
</evidence>
<protein>
    <submittedName>
        <fullName evidence="2">Uncharacterized protein</fullName>
    </submittedName>
</protein>
<evidence type="ECO:0000313" key="3">
    <source>
        <dbReference type="EMBL" id="SPR01624.1"/>
    </source>
</evidence>
<dbReference type="Proteomes" id="UP000290189">
    <property type="component" value="Unassembled WGS sequence"/>
</dbReference>
<geneLocation type="mitochondrion" evidence="3"/>
<evidence type="ECO:0000313" key="5">
    <source>
        <dbReference type="Proteomes" id="UP000290189"/>
    </source>
</evidence>
<feature type="region of interest" description="Disordered" evidence="1">
    <location>
        <begin position="97"/>
        <end position="130"/>
    </location>
</feature>
<reference evidence="3 5" key="2">
    <citation type="submission" date="2018-03" db="EMBL/GenBank/DDBJ databases">
        <authorList>
            <person name="Fogelqvist J."/>
        </authorList>
    </citation>
    <scope>NUCLEOTIDE SEQUENCE [LARGE SCALE GENOMIC DNA]</scope>
</reference>
<reference evidence="2 4" key="1">
    <citation type="submission" date="2015-02" db="EMBL/GenBank/DDBJ databases">
        <authorList>
            <person name="Chooi Y.-H."/>
        </authorList>
    </citation>
    <scope>NUCLEOTIDE SEQUENCE [LARGE SCALE GENOMIC DNA]</scope>
    <source>
        <strain evidence="2">E3</strain>
    </source>
</reference>
<keyword evidence="3" id="KW-0496">Mitochondrion</keyword>